<protein>
    <submittedName>
        <fullName evidence="1">Uncharacterized protein</fullName>
    </submittedName>
</protein>
<dbReference type="EMBL" id="GBXM01075126">
    <property type="protein sequence ID" value="JAH33451.1"/>
    <property type="molecule type" value="Transcribed_RNA"/>
</dbReference>
<sequence length="12" mass="1423">MPHLNSFPCLYT</sequence>
<reference evidence="1" key="1">
    <citation type="submission" date="2014-11" db="EMBL/GenBank/DDBJ databases">
        <authorList>
            <person name="Amaro Gonzalez C."/>
        </authorList>
    </citation>
    <scope>NUCLEOTIDE SEQUENCE</scope>
</reference>
<name>A0A0E9Q4E1_ANGAN</name>
<evidence type="ECO:0000313" key="1">
    <source>
        <dbReference type="EMBL" id="JAH11220.1"/>
    </source>
</evidence>
<proteinExistence type="predicted"/>
<organism evidence="1">
    <name type="scientific">Anguilla anguilla</name>
    <name type="common">European freshwater eel</name>
    <name type="synonym">Muraena anguilla</name>
    <dbReference type="NCBI Taxonomy" id="7936"/>
    <lineage>
        <taxon>Eukaryota</taxon>
        <taxon>Metazoa</taxon>
        <taxon>Chordata</taxon>
        <taxon>Craniata</taxon>
        <taxon>Vertebrata</taxon>
        <taxon>Euteleostomi</taxon>
        <taxon>Actinopterygii</taxon>
        <taxon>Neopterygii</taxon>
        <taxon>Teleostei</taxon>
        <taxon>Anguilliformes</taxon>
        <taxon>Anguillidae</taxon>
        <taxon>Anguilla</taxon>
    </lineage>
</organism>
<accession>A0A0E9Q4E1</accession>
<reference evidence="1" key="2">
    <citation type="journal article" date="2015" name="Fish Shellfish Immunol.">
        <title>Early steps in the European eel (Anguilla anguilla)-Vibrio vulnificus interaction in the gills: Role of the RtxA13 toxin.</title>
        <authorList>
            <person name="Callol A."/>
            <person name="Pajuelo D."/>
            <person name="Ebbesson L."/>
            <person name="Teles M."/>
            <person name="MacKenzie S."/>
            <person name="Amaro C."/>
        </authorList>
    </citation>
    <scope>NUCLEOTIDE SEQUENCE</scope>
</reference>
<dbReference type="EMBL" id="GBXM01097357">
    <property type="protein sequence ID" value="JAH11220.1"/>
    <property type="molecule type" value="Transcribed_RNA"/>
</dbReference>